<protein>
    <submittedName>
        <fullName evidence="6">Mpv17 / PMP22 family protein</fullName>
    </submittedName>
</protein>
<dbReference type="InterPro" id="IPR007248">
    <property type="entry name" value="Mpv17_PMP22"/>
</dbReference>
<reference evidence="6 7" key="1">
    <citation type="submission" date="2012-10" db="EMBL/GenBank/DDBJ databases">
        <title>Towards defining the chloroviruses: a genomic journey through a genus of large DNA viruses.</title>
        <authorList>
            <person name="Jeanniard A."/>
            <person name="Dunigan D.D."/>
            <person name="Gurnon J.R."/>
            <person name="Agarkova I."/>
            <person name="Kang M."/>
            <person name="Vitek J."/>
            <person name="Duncan G."/>
            <person name="McClung O.W."/>
            <person name="Larsen M."/>
            <person name="Claverie J.-M."/>
            <person name="Van Etten J.L."/>
            <person name="Blanc G."/>
        </authorList>
    </citation>
    <scope>NUCLEOTIDE SEQUENCE [LARGE SCALE GENOMIC DNA]</scope>
</reference>
<dbReference type="EMBL" id="JX997169">
    <property type="protein sequence ID" value="AGE54056.1"/>
    <property type="molecule type" value="Genomic_DNA"/>
</dbReference>
<evidence type="ECO:0000256" key="4">
    <source>
        <dbReference type="ARBA" id="ARBA00023136"/>
    </source>
</evidence>
<keyword evidence="2 5" id="KW-0812">Transmembrane</keyword>
<keyword evidence="3 5" id="KW-1133">Transmembrane helix</keyword>
<feature type="transmembrane region" description="Helical" evidence="5">
    <location>
        <begin position="126"/>
        <end position="144"/>
    </location>
</feature>
<organismHost>
    <name type="scientific">Chlorella</name>
    <dbReference type="NCBI Taxonomy" id="3071"/>
</organismHost>
<name>M1HWH9_PBCVI</name>
<comment type="subcellular location">
    <subcellularLocation>
        <location evidence="1">Membrane</location>
        <topology evidence="1">Multi-pass membrane protein</topology>
    </subcellularLocation>
</comment>
<evidence type="ECO:0000313" key="6">
    <source>
        <dbReference type="EMBL" id="AGE54056.1"/>
    </source>
</evidence>
<evidence type="ECO:0000256" key="1">
    <source>
        <dbReference type="ARBA" id="ARBA00004141"/>
    </source>
</evidence>
<evidence type="ECO:0000256" key="3">
    <source>
        <dbReference type="ARBA" id="ARBA00022989"/>
    </source>
</evidence>
<keyword evidence="4 5" id="KW-0472">Membrane</keyword>
<feature type="transmembrane region" description="Helical" evidence="5">
    <location>
        <begin position="86"/>
        <end position="106"/>
    </location>
</feature>
<dbReference type="GO" id="GO:0016020">
    <property type="term" value="C:membrane"/>
    <property type="evidence" value="ECO:0007669"/>
    <property type="project" value="UniProtKB-SubCell"/>
</dbReference>
<accession>M1HWH9</accession>
<evidence type="ECO:0000256" key="2">
    <source>
        <dbReference type="ARBA" id="ARBA00022692"/>
    </source>
</evidence>
<organism evidence="6 7">
    <name type="scientific">Paramecium bursaria Chlorella virus IL3A</name>
    <name type="common">PBCV-IL3A</name>
    <dbReference type="NCBI Taxonomy" id="46019"/>
    <lineage>
        <taxon>Viruses</taxon>
        <taxon>Varidnaviria</taxon>
        <taxon>Bamfordvirae</taxon>
        <taxon>Nucleocytoviricota</taxon>
        <taxon>Megaviricetes</taxon>
        <taxon>Algavirales</taxon>
        <taxon>Phycodnaviridae</taxon>
        <taxon>Chlorovirus</taxon>
        <taxon>Chlorovirus illinoense</taxon>
    </lineage>
</organism>
<dbReference type="Pfam" id="PF04117">
    <property type="entry name" value="Mpv17_PMP22"/>
    <property type="match status" value="1"/>
</dbReference>
<proteinExistence type="predicted"/>
<gene>
    <name evidence="6" type="primary">IL-3A_734L</name>
    <name evidence="6" type="ORF">PBCVIL3A_734L</name>
</gene>
<evidence type="ECO:0000256" key="5">
    <source>
        <dbReference type="SAM" id="Phobius"/>
    </source>
</evidence>
<evidence type="ECO:0000313" key="7">
    <source>
        <dbReference type="Proteomes" id="UP000247091"/>
    </source>
</evidence>
<sequence>MFLKLPMGARAMPLSKVHKDAFLAGVISLGVDITLQKMTRKPIDFKRTSRLVSFSILSTYPQAKYFNILDSFFTKKTLQSAINKTIVNQIFFAPINISCAIAWNLFFESRPELIVPKLKSTVTPSLVEGSTYWIPVNIIAFSLIPEYNRIMFFKLCGIPYKFMFANRIFKK</sequence>
<dbReference type="PANTHER" id="PTHR11266">
    <property type="entry name" value="PEROXISOMAL MEMBRANE PROTEIN 2, PXMP2 MPV17"/>
    <property type="match status" value="1"/>
</dbReference>
<dbReference type="Proteomes" id="UP000247091">
    <property type="component" value="Segment"/>
</dbReference>